<accession>A0ABR6EI63</accession>
<evidence type="ECO:0000313" key="2">
    <source>
        <dbReference type="Proteomes" id="UP000766698"/>
    </source>
</evidence>
<gene>
    <name evidence="1" type="ORF">GL263_15655</name>
</gene>
<proteinExistence type="predicted"/>
<reference evidence="2" key="1">
    <citation type="journal article" date="2020" name="Syst. Appl. Microbiol.">
        <title>Streptomyces alkaliterrae sp. nov., isolated from an alkaline soil, and emended descriptions of Streptomyces alkaliphilus, Streptomyces calidiresistens and Streptomyces durbertensis.</title>
        <authorList>
            <person name="Swiecimska M."/>
            <person name="Golinska P."/>
            <person name="Nouioui I."/>
            <person name="Wypij M."/>
            <person name="Rai M."/>
            <person name="Sangal V."/>
            <person name="Goodfellow M."/>
        </authorList>
    </citation>
    <scope>NUCLEOTIDE SEQUENCE [LARGE SCALE GENOMIC DNA]</scope>
    <source>
        <strain evidence="2">DSM 104538</strain>
    </source>
</reference>
<name>A0ABR6EI63_9ACTN</name>
<dbReference type="EMBL" id="WMLF01000220">
    <property type="protein sequence ID" value="MBB1244992.1"/>
    <property type="molecule type" value="Genomic_DNA"/>
</dbReference>
<organism evidence="1 2">
    <name type="scientific">Streptomyces durbertensis</name>
    <dbReference type="NCBI Taxonomy" id="2448886"/>
    <lineage>
        <taxon>Bacteria</taxon>
        <taxon>Bacillati</taxon>
        <taxon>Actinomycetota</taxon>
        <taxon>Actinomycetes</taxon>
        <taxon>Kitasatosporales</taxon>
        <taxon>Streptomycetaceae</taxon>
        <taxon>Streptomyces</taxon>
    </lineage>
</organism>
<dbReference type="Proteomes" id="UP000766698">
    <property type="component" value="Unassembled WGS sequence"/>
</dbReference>
<keyword evidence="2" id="KW-1185">Reference proteome</keyword>
<comment type="caution">
    <text evidence="1">The sequence shown here is derived from an EMBL/GenBank/DDBJ whole genome shotgun (WGS) entry which is preliminary data.</text>
</comment>
<evidence type="ECO:0000313" key="1">
    <source>
        <dbReference type="EMBL" id="MBB1244992.1"/>
    </source>
</evidence>
<protein>
    <submittedName>
        <fullName evidence="1">Uncharacterized protein</fullName>
    </submittedName>
</protein>
<sequence length="159" mass="16623">MRRREEATEMFTLITTKTTGRTGLPVAACLGVSRLRGTGVSFAGLPAAARTNGFALVDERVFDGKRPSADERLFANERPTRASVAVAAAQVETPADVAAAADAGTGLAMASQTTRTTGIACATGIAGAAAAISTTKQYRTTKHHSMWAFRGPEPWRDPA</sequence>